<dbReference type="OrthoDB" id="1689787at2"/>
<dbReference type="RefSeq" id="WP_060929666.1">
    <property type="nucleotide sequence ID" value="NZ_CAMPNK010000001.1"/>
</dbReference>
<dbReference type="Proteomes" id="UP000070383">
    <property type="component" value="Unassembled WGS sequence"/>
</dbReference>
<comment type="caution">
    <text evidence="2">The sequence shown here is derived from an EMBL/GenBank/DDBJ whole genome shotgun (WGS) entry which is preliminary data.</text>
</comment>
<accession>A0A133KD19</accession>
<evidence type="ECO:0000313" key="3">
    <source>
        <dbReference type="Proteomes" id="UP000070383"/>
    </source>
</evidence>
<dbReference type="AlphaFoldDB" id="A0A133KD19"/>
<dbReference type="STRING" id="33036.HMPREF3200_01449"/>
<dbReference type="InterPro" id="IPR015168">
    <property type="entry name" value="SsuA/THI5"/>
</dbReference>
<feature type="domain" description="SsuA/THI5-like" evidence="1">
    <location>
        <begin position="115"/>
        <end position="254"/>
    </location>
</feature>
<dbReference type="EMBL" id="LRPM01000049">
    <property type="protein sequence ID" value="KWZ77456.1"/>
    <property type="molecule type" value="Genomic_DNA"/>
</dbReference>
<evidence type="ECO:0000313" key="2">
    <source>
        <dbReference type="EMBL" id="KWZ77456.1"/>
    </source>
</evidence>
<dbReference type="SUPFAM" id="SSF53850">
    <property type="entry name" value="Periplasmic binding protein-like II"/>
    <property type="match status" value="1"/>
</dbReference>
<dbReference type="Pfam" id="PF09084">
    <property type="entry name" value="NMT1"/>
    <property type="match status" value="1"/>
</dbReference>
<keyword evidence="3" id="KW-1185">Reference proteome</keyword>
<proteinExistence type="predicted"/>
<evidence type="ECO:0000259" key="1">
    <source>
        <dbReference type="Pfam" id="PF09084"/>
    </source>
</evidence>
<dbReference type="PROSITE" id="PS51257">
    <property type="entry name" value="PROKAR_LIPOPROTEIN"/>
    <property type="match status" value="1"/>
</dbReference>
<protein>
    <recommendedName>
        <fullName evidence="1">SsuA/THI5-like domain-containing protein</fullName>
    </recommendedName>
</protein>
<dbReference type="Gene3D" id="3.40.190.10">
    <property type="entry name" value="Periplasmic binding protein-like II"/>
    <property type="match status" value="2"/>
</dbReference>
<gene>
    <name evidence="2" type="ORF">HMPREF3200_01449</name>
</gene>
<name>A0A133KD19_9FIRM</name>
<dbReference type="PATRIC" id="fig|33036.3.peg.1437"/>
<organism evidence="2 3">
    <name type="scientific">Anaerococcus tetradius</name>
    <dbReference type="NCBI Taxonomy" id="33036"/>
    <lineage>
        <taxon>Bacteria</taxon>
        <taxon>Bacillati</taxon>
        <taxon>Bacillota</taxon>
        <taxon>Tissierellia</taxon>
        <taxon>Tissierellales</taxon>
        <taxon>Peptoniphilaceae</taxon>
        <taxon>Anaerococcus</taxon>
    </lineage>
</organism>
<sequence>MIKIKKIIFIILGIFVLTSCSSFKKATNKEALEDSHAEYSKPVSNKIRIKTTSFSSAILLDCMKDDNDTYDVEHCKSFSEVQNGDFDIALVPAILAPSIYNASKQTVEISAITLLNNLYAVSKSEILTPKALIGKVIYIPDLGDSYQNMIDAKLGILKKLFGVKIERYKDSQELKEILDKDDFAIAIVSEPNLSKVAGHVDNIYRISDMLSFFPIKSNGKLDDFISEVILVNKNFLKDNKEAFDKFLDDYKASQAKIKNDSKISTDVINKYDINNQDAINIYQNMNNVYIEGDTMVGMYNLFLDYLEKAKLNFYQGDRPSDDFYYRK</sequence>
<reference evidence="3" key="1">
    <citation type="submission" date="2016-01" db="EMBL/GenBank/DDBJ databases">
        <authorList>
            <person name="Mitreva M."/>
            <person name="Pepin K.H."/>
            <person name="Mihindukulasuriya K.A."/>
            <person name="Fulton R."/>
            <person name="Fronick C."/>
            <person name="O'Laughlin M."/>
            <person name="Miner T."/>
            <person name="Herter B."/>
            <person name="Rosa B.A."/>
            <person name="Cordes M."/>
            <person name="Tomlinson C."/>
            <person name="Wollam A."/>
            <person name="Palsikar V.B."/>
            <person name="Mardis E.R."/>
            <person name="Wilson R.K."/>
        </authorList>
    </citation>
    <scope>NUCLEOTIDE SEQUENCE [LARGE SCALE GENOMIC DNA]</scope>
    <source>
        <strain evidence="3">MJR8151</strain>
    </source>
</reference>